<keyword evidence="4" id="KW-0408">Iron</keyword>
<accession>M2VLW0</accession>
<keyword evidence="3" id="KW-0479">Metal-binding</keyword>
<dbReference type="eggNOG" id="COG2846">
    <property type="taxonomic scope" value="Bacteria"/>
</dbReference>
<dbReference type="GO" id="GO:0005737">
    <property type="term" value="C:cytoplasm"/>
    <property type="evidence" value="ECO:0007669"/>
    <property type="project" value="UniProtKB-SubCell"/>
</dbReference>
<dbReference type="Gene3D" id="1.20.120.520">
    <property type="entry name" value="nmb1532 protein domain like"/>
    <property type="match status" value="1"/>
</dbReference>
<dbReference type="EMBL" id="AOBS01000036">
    <property type="protein sequence ID" value="EME00943.1"/>
    <property type="molecule type" value="Genomic_DNA"/>
</dbReference>
<dbReference type="InterPro" id="IPR019903">
    <property type="entry name" value="RIC_family"/>
</dbReference>
<dbReference type="Pfam" id="PF04405">
    <property type="entry name" value="ScdA_N"/>
    <property type="match status" value="1"/>
</dbReference>
<organism evidence="6 7">
    <name type="scientific">Stutzerimonas stutzeri NF13</name>
    <dbReference type="NCBI Taxonomy" id="1212548"/>
    <lineage>
        <taxon>Bacteria</taxon>
        <taxon>Pseudomonadati</taxon>
        <taxon>Pseudomonadota</taxon>
        <taxon>Gammaproteobacteria</taxon>
        <taxon>Pseudomonadales</taxon>
        <taxon>Pseudomonadaceae</taxon>
        <taxon>Stutzerimonas</taxon>
    </lineage>
</organism>
<dbReference type="PANTHER" id="PTHR36438">
    <property type="entry name" value="IRON-SULFUR CLUSTER REPAIR PROTEIN YTFE"/>
    <property type="match status" value="1"/>
</dbReference>
<protein>
    <submittedName>
        <fullName evidence="6">Regulator of cell morphogenesis and NO signaling</fullName>
    </submittedName>
</protein>
<dbReference type="Proteomes" id="UP000011700">
    <property type="component" value="Unassembled WGS sequence"/>
</dbReference>
<evidence type="ECO:0000256" key="2">
    <source>
        <dbReference type="ARBA" id="ARBA00022490"/>
    </source>
</evidence>
<dbReference type="AlphaFoldDB" id="M2VLW0"/>
<dbReference type="NCBIfam" id="NF008221">
    <property type="entry name" value="PRK10992.1"/>
    <property type="match status" value="1"/>
</dbReference>
<evidence type="ECO:0000259" key="5">
    <source>
        <dbReference type="Pfam" id="PF01814"/>
    </source>
</evidence>
<evidence type="ECO:0000256" key="4">
    <source>
        <dbReference type="ARBA" id="ARBA00023004"/>
    </source>
</evidence>
<evidence type="ECO:0000256" key="3">
    <source>
        <dbReference type="ARBA" id="ARBA00022723"/>
    </source>
</evidence>
<dbReference type="CDD" id="cd12108">
    <property type="entry name" value="Hr-like"/>
    <property type="match status" value="1"/>
</dbReference>
<sequence length="288" mass="32414">MVLNTLMVFRTITASGNFHQQRVAVASFRGVGAWHGCCDGLVISIRTTAMTTDLIDQTLGNLACSVPGATRVFRQFRLDFCCGGDLPLSEAAARIDVDPHIIAGALLALEPEESEKDWRAEPAGQLIEYILARFHERHRDQFPELIRLASRVEQVHGSRPECPNGLAEHLWHMQQELESHMLKEEQILFPMLQRGMRFPQAQGPISVMRYEHQEHGNALEQLAALTDDITPPANACNTWRALYRGLEEMRSDLMQHIHLENNVLFRNAEMTAPTASDEGVQRIEVAQS</sequence>
<evidence type="ECO:0000313" key="7">
    <source>
        <dbReference type="Proteomes" id="UP000011700"/>
    </source>
</evidence>
<dbReference type="InterPro" id="IPR012312">
    <property type="entry name" value="Hemerythrin-like"/>
</dbReference>
<evidence type="ECO:0000313" key="6">
    <source>
        <dbReference type="EMBL" id="EME00943.1"/>
    </source>
</evidence>
<evidence type="ECO:0000256" key="1">
    <source>
        <dbReference type="ARBA" id="ARBA00004496"/>
    </source>
</evidence>
<feature type="domain" description="Hemerythrin-like" evidence="5">
    <location>
        <begin position="129"/>
        <end position="266"/>
    </location>
</feature>
<dbReference type="PANTHER" id="PTHR36438:SF1">
    <property type="entry name" value="IRON-SULFUR CLUSTER REPAIR PROTEIN YTFE"/>
    <property type="match status" value="1"/>
</dbReference>
<dbReference type="Pfam" id="PF01814">
    <property type="entry name" value="Hemerythrin"/>
    <property type="match status" value="1"/>
</dbReference>
<reference evidence="6 7" key="1">
    <citation type="journal article" date="2013" name="Genome Announc.">
        <title>Draft Genome of Pseudomonas stutzeri Strain NF13, a Nitrogen Fixer Isolated from the Galapagos Rift Hydrothermal Vent.</title>
        <authorList>
            <person name="Pena A."/>
            <person name="Busquets A."/>
            <person name="Gomila M."/>
            <person name="Mayol J."/>
            <person name="Bosch R."/>
            <person name="Nogales B."/>
            <person name="Garcia-Valdes E."/>
            <person name="Bennasar A."/>
            <person name="Lalucat J."/>
        </authorList>
    </citation>
    <scope>NUCLEOTIDE SEQUENCE [LARGE SCALE GENOMIC DNA]</scope>
    <source>
        <strain evidence="6 7">NF13</strain>
    </source>
</reference>
<dbReference type="NCBIfam" id="TIGR03652">
    <property type="entry name" value="FeS_repair_RIC"/>
    <property type="match status" value="1"/>
</dbReference>
<dbReference type="PATRIC" id="fig|1212548.4.peg.1452"/>
<comment type="caution">
    <text evidence="6">The sequence shown here is derived from an EMBL/GenBank/DDBJ whole genome shotgun (WGS) entry which is preliminary data.</text>
</comment>
<keyword evidence="2" id="KW-0963">Cytoplasm</keyword>
<name>M2VLW0_STUST</name>
<dbReference type="GO" id="GO:0046872">
    <property type="term" value="F:metal ion binding"/>
    <property type="evidence" value="ECO:0007669"/>
    <property type="project" value="UniProtKB-KW"/>
</dbReference>
<comment type="subcellular location">
    <subcellularLocation>
        <location evidence="1">Cytoplasm</location>
    </subcellularLocation>
</comment>
<gene>
    <name evidence="6" type="ORF">B381_07531</name>
</gene>
<proteinExistence type="predicted"/>